<comment type="caution">
    <text evidence="1">The sequence shown here is derived from an EMBL/GenBank/DDBJ whole genome shotgun (WGS) entry which is preliminary data.</text>
</comment>
<name>A0A2N5UVU6_9BASI</name>
<gene>
    <name evidence="1" type="ORF">PCANC_11062</name>
</gene>
<dbReference type="AlphaFoldDB" id="A0A2N5UVU6"/>
<accession>A0A2N5UVU6</accession>
<evidence type="ECO:0000313" key="1">
    <source>
        <dbReference type="EMBL" id="PLW41883.1"/>
    </source>
</evidence>
<proteinExistence type="predicted"/>
<sequence length="125" mass="13830">MASDGPSMLSSFGYTTDFGRRRPFVRFYVGPTSPTPPKSFGVLHSKRPWQLMLAQLPTQALRLLAAGCATLLQYQRKAIAEPLESSTGTLGVGTSQFLLPHSPRSGSQQRHLQKAFVFELLKSHR</sequence>
<dbReference type="Proteomes" id="UP000235388">
    <property type="component" value="Unassembled WGS sequence"/>
</dbReference>
<dbReference type="EMBL" id="PGCJ01000164">
    <property type="protein sequence ID" value="PLW41883.1"/>
    <property type="molecule type" value="Genomic_DNA"/>
</dbReference>
<protein>
    <submittedName>
        <fullName evidence="1">Uncharacterized protein</fullName>
    </submittedName>
</protein>
<evidence type="ECO:0000313" key="2">
    <source>
        <dbReference type="Proteomes" id="UP000235388"/>
    </source>
</evidence>
<keyword evidence="2" id="KW-1185">Reference proteome</keyword>
<reference evidence="1 2" key="1">
    <citation type="submission" date="2017-11" db="EMBL/GenBank/DDBJ databases">
        <title>De novo assembly and phasing of dikaryotic genomes from two isolates of Puccinia coronata f. sp. avenae, the causal agent of oat crown rust.</title>
        <authorList>
            <person name="Miller M.E."/>
            <person name="Zhang Y."/>
            <person name="Omidvar V."/>
            <person name="Sperschneider J."/>
            <person name="Schwessinger B."/>
            <person name="Raley C."/>
            <person name="Palmer J.M."/>
            <person name="Garnica D."/>
            <person name="Upadhyaya N."/>
            <person name="Rathjen J."/>
            <person name="Taylor J.M."/>
            <person name="Park R.F."/>
            <person name="Dodds P.N."/>
            <person name="Hirsch C.D."/>
            <person name="Kianian S.F."/>
            <person name="Figueroa M."/>
        </authorList>
    </citation>
    <scope>NUCLEOTIDE SEQUENCE [LARGE SCALE GENOMIC DNA]</scope>
    <source>
        <strain evidence="1">12NC29</strain>
    </source>
</reference>
<organism evidence="1 2">
    <name type="scientific">Puccinia coronata f. sp. avenae</name>
    <dbReference type="NCBI Taxonomy" id="200324"/>
    <lineage>
        <taxon>Eukaryota</taxon>
        <taxon>Fungi</taxon>
        <taxon>Dikarya</taxon>
        <taxon>Basidiomycota</taxon>
        <taxon>Pucciniomycotina</taxon>
        <taxon>Pucciniomycetes</taxon>
        <taxon>Pucciniales</taxon>
        <taxon>Pucciniaceae</taxon>
        <taxon>Puccinia</taxon>
    </lineage>
</organism>